<evidence type="ECO:0000313" key="2">
    <source>
        <dbReference type="Proteomes" id="UP000681016"/>
    </source>
</evidence>
<dbReference type="Proteomes" id="UP000681016">
    <property type="component" value="Segment"/>
</dbReference>
<sequence length="29" mass="3116">SFDGLGGRKAVERELAYADNHPCKPASIL</sequence>
<name>A0A8S5L5H8_9VIRU</name>
<evidence type="ECO:0000313" key="1">
    <source>
        <dbReference type="EMBL" id="DAD52661.1"/>
    </source>
</evidence>
<gene>
    <name evidence="1" type="primary">SRR7976299_6_1</name>
</gene>
<feature type="non-terminal residue" evidence="1">
    <location>
        <position position="1"/>
    </location>
</feature>
<protein>
    <submittedName>
        <fullName evidence="1">Uncharacterized protein</fullName>
    </submittedName>
</protein>
<proteinExistence type="predicted"/>
<accession>A0A8S5L5H8</accession>
<keyword evidence="2" id="KW-1185">Reference proteome</keyword>
<dbReference type="GeneID" id="80398749"/>
<dbReference type="KEGG" id="vg:80398749"/>
<dbReference type="EMBL" id="BK014170">
    <property type="protein sequence ID" value="DAD52661.1"/>
    <property type="molecule type" value="Genomic_RNA"/>
</dbReference>
<reference evidence="1" key="1">
    <citation type="submission" date="2020-09" db="EMBL/GenBank/DDBJ databases">
        <title>Leviviricetes taxonomy.</title>
        <authorList>
            <person name="Stockdale S.R."/>
            <person name="Callanan J."/>
            <person name="Adriaenssens E.M."/>
            <person name="Kuhn J.H."/>
            <person name="Rumnieks J."/>
            <person name="Shkoporov A."/>
            <person name="Draper L.A."/>
            <person name="Ross P."/>
            <person name="Hill C."/>
        </authorList>
    </citation>
    <scope>NUCLEOTIDE SEQUENCE</scope>
</reference>
<dbReference type="RefSeq" id="YP_010769663.1">
    <property type="nucleotide sequence ID" value="NC_074041.1"/>
</dbReference>
<organism evidence="1 2">
    <name type="scientific">ssRNA phage SRR7976299_6</name>
    <dbReference type="NCBI Taxonomy" id="2786646"/>
    <lineage>
        <taxon>Viruses</taxon>
        <taxon>Riboviria</taxon>
        <taxon>Orthornavirae</taxon>
        <taxon>Lenarviricota</taxon>
        <taxon>Leviviricetes</taxon>
        <taxon>Norzivirales</taxon>
        <taxon>Fiersviridae</taxon>
        <taxon>Owenocuvirus</taxon>
        <taxon>Owenocuvirus pelohabitans</taxon>
    </lineage>
</organism>